<keyword evidence="2 5" id="KW-0489">Methyltransferase</keyword>
<proteinExistence type="predicted"/>
<dbReference type="InterPro" id="IPR038375">
    <property type="entry name" value="NDUFAF7_sf"/>
</dbReference>
<dbReference type="InterPro" id="IPR003788">
    <property type="entry name" value="NDUFAF7"/>
</dbReference>
<dbReference type="Gene3D" id="3.40.50.12710">
    <property type="match status" value="1"/>
</dbReference>
<protein>
    <submittedName>
        <fullName evidence="5">SAM-dependent methyltransferase, MidA</fullName>
    </submittedName>
</protein>
<evidence type="ECO:0000256" key="1">
    <source>
        <dbReference type="ARBA" id="ARBA00004173"/>
    </source>
</evidence>
<evidence type="ECO:0000256" key="3">
    <source>
        <dbReference type="ARBA" id="ARBA00022679"/>
    </source>
</evidence>
<sequence>MPDGEGLPENSAAHQLAEKIERDGPINLGEYMAIANAAYYAGKDPLGKEGDFVTAPEISQMFGELIGIWIADLWLRKGSPKHCHYVELGPGRGTLAADALRTMAKFGCDPMVHFVETSPVLKSRQAKLHPEAIWHDTIETLPDDAPLLIVANEFFDALPVEQFISTQAGWRRHMVARDRNKFIAIPGTKNMGNQIPTSTKDLPAGTILESSPVSIDILYRISNRLARQGGALLIIDYGYDKPGTGSTLQAVKDHLPISPFDSPGSSDLTAHVDFHALANIARSQLLSVHGPAEQGQWLKAIGIDQRAATLTKAVPGHAEAIEAARRRLTHIDEMGRLFRVMAATSADWPEPEGFVYADKEESV</sequence>
<reference evidence="5" key="1">
    <citation type="submission" date="2018-06" db="EMBL/GenBank/DDBJ databases">
        <authorList>
            <person name="Zhirakovskaya E."/>
        </authorList>
    </citation>
    <scope>NUCLEOTIDE SEQUENCE</scope>
</reference>
<dbReference type="AlphaFoldDB" id="A0A3B0SBE7"/>
<accession>A0A3B0SBE7</accession>
<dbReference type="PANTHER" id="PTHR12049">
    <property type="entry name" value="PROTEIN ARGININE METHYLTRANSFERASE NDUFAF7, MITOCHONDRIAL"/>
    <property type="match status" value="1"/>
</dbReference>
<dbReference type="GO" id="GO:0005739">
    <property type="term" value="C:mitochondrion"/>
    <property type="evidence" value="ECO:0007669"/>
    <property type="project" value="UniProtKB-SubCell"/>
</dbReference>
<dbReference type="Pfam" id="PF02636">
    <property type="entry name" value="Methyltransf_28"/>
    <property type="match status" value="1"/>
</dbReference>
<dbReference type="SUPFAM" id="SSF53335">
    <property type="entry name" value="S-adenosyl-L-methionine-dependent methyltransferases"/>
    <property type="match status" value="1"/>
</dbReference>
<dbReference type="GO" id="GO:0035243">
    <property type="term" value="F:protein-arginine omega-N symmetric methyltransferase activity"/>
    <property type="evidence" value="ECO:0007669"/>
    <property type="project" value="TreeGrafter"/>
</dbReference>
<evidence type="ECO:0000256" key="4">
    <source>
        <dbReference type="ARBA" id="ARBA00023128"/>
    </source>
</evidence>
<evidence type="ECO:0000313" key="5">
    <source>
        <dbReference type="EMBL" id="VAW02458.1"/>
    </source>
</evidence>
<dbReference type="InterPro" id="IPR029063">
    <property type="entry name" value="SAM-dependent_MTases_sf"/>
</dbReference>
<organism evidence="5">
    <name type="scientific">hydrothermal vent metagenome</name>
    <dbReference type="NCBI Taxonomy" id="652676"/>
    <lineage>
        <taxon>unclassified sequences</taxon>
        <taxon>metagenomes</taxon>
        <taxon>ecological metagenomes</taxon>
    </lineage>
</organism>
<dbReference type="PANTHER" id="PTHR12049:SF7">
    <property type="entry name" value="PROTEIN ARGININE METHYLTRANSFERASE NDUFAF7, MITOCHONDRIAL"/>
    <property type="match status" value="1"/>
</dbReference>
<keyword evidence="4" id="KW-0496">Mitochondrion</keyword>
<comment type="subcellular location">
    <subcellularLocation>
        <location evidence="1">Mitochondrion</location>
    </subcellularLocation>
</comment>
<gene>
    <name evidence="5" type="ORF">MNBD_ALPHA04-1019</name>
</gene>
<keyword evidence="3 5" id="KW-0808">Transferase</keyword>
<name>A0A3B0SBE7_9ZZZZ</name>
<dbReference type="EMBL" id="UOEF01000350">
    <property type="protein sequence ID" value="VAW02458.1"/>
    <property type="molecule type" value="Genomic_DNA"/>
</dbReference>
<dbReference type="GO" id="GO:0032259">
    <property type="term" value="P:methylation"/>
    <property type="evidence" value="ECO:0007669"/>
    <property type="project" value="UniProtKB-KW"/>
</dbReference>
<evidence type="ECO:0000256" key="2">
    <source>
        <dbReference type="ARBA" id="ARBA00022603"/>
    </source>
</evidence>